<feature type="region of interest" description="Disordered" evidence="7">
    <location>
        <begin position="144"/>
        <end position="176"/>
    </location>
</feature>
<dbReference type="Pfam" id="PF11594">
    <property type="entry name" value="Med28"/>
    <property type="match status" value="1"/>
</dbReference>
<evidence type="ECO:0000256" key="1">
    <source>
        <dbReference type="ARBA" id="ARBA00004123"/>
    </source>
</evidence>
<name>A0ABP9ZCW9_9FUNG</name>
<evidence type="ECO:0000256" key="2">
    <source>
        <dbReference type="ARBA" id="ARBA00005571"/>
    </source>
</evidence>
<keyword evidence="5" id="KW-0804">Transcription</keyword>
<evidence type="ECO:0000256" key="3">
    <source>
        <dbReference type="ARBA" id="ARBA00023015"/>
    </source>
</evidence>
<proteinExistence type="inferred from homology"/>
<accession>A0ABP9ZCW9</accession>
<reference evidence="8 9" key="1">
    <citation type="submission" date="2024-04" db="EMBL/GenBank/DDBJ databases">
        <title>genome sequences of Mucor flavus KT1a and Helicostylum pulchrum KT1b strains isolated from the surface of a dry-aged beef.</title>
        <authorList>
            <person name="Toyotome T."/>
            <person name="Hosono M."/>
            <person name="Torimaru M."/>
            <person name="Fukuda K."/>
            <person name="Mikami N."/>
        </authorList>
    </citation>
    <scope>NUCLEOTIDE SEQUENCE [LARGE SCALE GENOMIC DNA]</scope>
    <source>
        <strain evidence="8 9">KT1a</strain>
    </source>
</reference>
<comment type="similarity">
    <text evidence="2">Belongs to the Mediator complex subunit 28 family.</text>
</comment>
<feature type="compositionally biased region" description="Acidic residues" evidence="7">
    <location>
        <begin position="161"/>
        <end position="176"/>
    </location>
</feature>
<protein>
    <recommendedName>
        <fullName evidence="10">Mediator complex subunit 4</fullName>
    </recommendedName>
</protein>
<evidence type="ECO:0000256" key="6">
    <source>
        <dbReference type="ARBA" id="ARBA00023242"/>
    </source>
</evidence>
<keyword evidence="4" id="KW-0175">Coiled coil</keyword>
<evidence type="ECO:0008006" key="10">
    <source>
        <dbReference type="Google" id="ProtNLM"/>
    </source>
</evidence>
<sequence>MSKLVDELAKSFDECLDSVLSDPQQQKEEGNDSFDTQLKSLKTTFLELENYLRQVRLDALADRPLAIKEANTLLQRDIDIKTNMITKYATKLDEWNNKIPELIENGKNAVALRTDGTDFEGQPRPATTATVVIEAAPPIIQEGEIVADEIPNGEIKKKDNDDDDDDDDDDVEFEEV</sequence>
<evidence type="ECO:0000313" key="9">
    <source>
        <dbReference type="Proteomes" id="UP001473302"/>
    </source>
</evidence>
<organism evidence="8 9">
    <name type="scientific">Mucor flavus</name>
    <dbReference type="NCBI Taxonomy" id="439312"/>
    <lineage>
        <taxon>Eukaryota</taxon>
        <taxon>Fungi</taxon>
        <taxon>Fungi incertae sedis</taxon>
        <taxon>Mucoromycota</taxon>
        <taxon>Mucoromycotina</taxon>
        <taxon>Mucoromycetes</taxon>
        <taxon>Mucorales</taxon>
        <taxon>Mucorineae</taxon>
        <taxon>Mucoraceae</taxon>
        <taxon>Mucor</taxon>
    </lineage>
</organism>
<dbReference type="InterPro" id="IPR021640">
    <property type="entry name" value="Mediator_Med28"/>
</dbReference>
<dbReference type="Proteomes" id="UP001473302">
    <property type="component" value="Unassembled WGS sequence"/>
</dbReference>
<evidence type="ECO:0000256" key="7">
    <source>
        <dbReference type="SAM" id="MobiDB-lite"/>
    </source>
</evidence>
<keyword evidence="9" id="KW-1185">Reference proteome</keyword>
<comment type="subcellular location">
    <subcellularLocation>
        <location evidence="1">Nucleus</location>
    </subcellularLocation>
</comment>
<comment type="caution">
    <text evidence="8">The sequence shown here is derived from an EMBL/GenBank/DDBJ whole genome shotgun (WGS) entry which is preliminary data.</text>
</comment>
<gene>
    <name evidence="8" type="ORF">MFLAVUS_010482</name>
</gene>
<evidence type="ECO:0000256" key="5">
    <source>
        <dbReference type="ARBA" id="ARBA00023163"/>
    </source>
</evidence>
<keyword evidence="6" id="KW-0539">Nucleus</keyword>
<dbReference type="EMBL" id="BAABUK010000036">
    <property type="protein sequence ID" value="GAA5816947.1"/>
    <property type="molecule type" value="Genomic_DNA"/>
</dbReference>
<evidence type="ECO:0000313" key="8">
    <source>
        <dbReference type="EMBL" id="GAA5816947.1"/>
    </source>
</evidence>
<dbReference type="PROSITE" id="PS00018">
    <property type="entry name" value="EF_HAND_1"/>
    <property type="match status" value="1"/>
</dbReference>
<dbReference type="InterPro" id="IPR018247">
    <property type="entry name" value="EF_Hand_1_Ca_BS"/>
</dbReference>
<keyword evidence="3" id="KW-0805">Transcription regulation</keyword>
<evidence type="ECO:0000256" key="4">
    <source>
        <dbReference type="ARBA" id="ARBA00023054"/>
    </source>
</evidence>